<reference evidence="1 2" key="1">
    <citation type="submission" date="2018-10" db="EMBL/GenBank/DDBJ databases">
        <title>Fifty Aureobasidium pullulans genomes reveal a recombining polyextremotolerant generalist.</title>
        <authorList>
            <person name="Gostincar C."/>
            <person name="Turk M."/>
            <person name="Zajc J."/>
            <person name="Gunde-Cimerman N."/>
        </authorList>
    </citation>
    <scope>NUCLEOTIDE SEQUENCE [LARGE SCALE GENOMIC DNA]</scope>
    <source>
        <strain evidence="1 2">EXF-11900</strain>
    </source>
</reference>
<protein>
    <submittedName>
        <fullName evidence="1">Glycoside hydrolase</fullName>
    </submittedName>
</protein>
<sequence length="423" mass="46912">MNLLSIKFAACEREVFAHFMIGNTYGYSQQDYLNDIQAAHNAGIDGFALNFATNNVFASTDIALNDIYKAAESFGNSFRLFLSFDYAVVPDWDPLTVVEYIDRYKTSSAQFKYNGKPFVSTFEGPDRAADWENIKNQTGCFFIPDYSSLGAFGAASLPSVDGLLSWNAWPQYQDDVPKADQEYISALGGRPYMMPVSPWFFTNIPEYNKNWLWHSDELWPRRWDQVFQLKPTFVELLTWNDWGESQYLAALPRSEDVIPAAARGYVSAAPHVSWLSDLPYYIQKYKNGGSEPAVGSYTPHITFWYRLNPKGSCSTGDTTCNSAKNGQTTYPPTDCAKDAVFFSVFTGSKATVHVSIGGEVQEPQVASSGGVFHANVPFNSLTGLVEIAATMEDGSRLGPIYGPEISKECVGGQVNWNAWVGGS</sequence>
<dbReference type="CDD" id="cd11577">
    <property type="entry name" value="GH71"/>
    <property type="match status" value="1"/>
</dbReference>
<name>A0A4S8SJT3_AURPU</name>
<comment type="caution">
    <text evidence="1">The sequence shown here is derived from an EMBL/GenBank/DDBJ whole genome shotgun (WGS) entry which is preliminary data.</text>
</comment>
<gene>
    <name evidence="1" type="ORF">D6D28_04730</name>
</gene>
<dbReference type="Gene3D" id="3.20.20.80">
    <property type="entry name" value="Glycosidases"/>
    <property type="match status" value="1"/>
</dbReference>
<dbReference type="Proteomes" id="UP000304951">
    <property type="component" value="Unassembled WGS sequence"/>
</dbReference>
<dbReference type="Pfam" id="PF03659">
    <property type="entry name" value="Glyco_hydro_71"/>
    <property type="match status" value="1"/>
</dbReference>
<keyword evidence="1" id="KW-0378">Hydrolase</keyword>
<dbReference type="AlphaFoldDB" id="A0A4S8SJT3"/>
<dbReference type="InterPro" id="IPR005197">
    <property type="entry name" value="Glyco_hydro_71"/>
</dbReference>
<evidence type="ECO:0000313" key="2">
    <source>
        <dbReference type="Proteomes" id="UP000304951"/>
    </source>
</evidence>
<evidence type="ECO:0000313" key="1">
    <source>
        <dbReference type="EMBL" id="THV71030.1"/>
    </source>
</evidence>
<dbReference type="EMBL" id="QZAF01000169">
    <property type="protein sequence ID" value="THV71030.1"/>
    <property type="molecule type" value="Genomic_DNA"/>
</dbReference>
<organism evidence="1 2">
    <name type="scientific">Aureobasidium pullulans</name>
    <name type="common">Black yeast</name>
    <name type="synonym">Pullularia pullulans</name>
    <dbReference type="NCBI Taxonomy" id="5580"/>
    <lineage>
        <taxon>Eukaryota</taxon>
        <taxon>Fungi</taxon>
        <taxon>Dikarya</taxon>
        <taxon>Ascomycota</taxon>
        <taxon>Pezizomycotina</taxon>
        <taxon>Dothideomycetes</taxon>
        <taxon>Dothideomycetidae</taxon>
        <taxon>Dothideales</taxon>
        <taxon>Saccotheciaceae</taxon>
        <taxon>Aureobasidium</taxon>
    </lineage>
</organism>
<dbReference type="GO" id="GO:0051118">
    <property type="term" value="F:glucan endo-1,3-alpha-glucosidase activity"/>
    <property type="evidence" value="ECO:0007669"/>
    <property type="project" value="InterPro"/>
</dbReference>
<proteinExistence type="predicted"/>
<accession>A0A4S8SJT3</accession>